<dbReference type="Proteomes" id="UP001489719">
    <property type="component" value="Unassembled WGS sequence"/>
</dbReference>
<gene>
    <name evidence="1" type="ORF">V1517DRAFT_307525</name>
</gene>
<reference evidence="2" key="1">
    <citation type="journal article" date="2024" name="Front. Bioeng. Biotechnol.">
        <title>Genome-scale model development and genomic sequencing of the oleaginous clade Lipomyces.</title>
        <authorList>
            <person name="Czajka J.J."/>
            <person name="Han Y."/>
            <person name="Kim J."/>
            <person name="Mondo S.J."/>
            <person name="Hofstad B.A."/>
            <person name="Robles A."/>
            <person name="Haridas S."/>
            <person name="Riley R."/>
            <person name="LaButti K."/>
            <person name="Pangilinan J."/>
            <person name="Andreopoulos W."/>
            <person name="Lipzen A."/>
            <person name="Yan J."/>
            <person name="Wang M."/>
            <person name="Ng V."/>
            <person name="Grigoriev I.V."/>
            <person name="Spatafora J.W."/>
            <person name="Magnuson J.K."/>
            <person name="Baker S.E."/>
            <person name="Pomraning K.R."/>
        </authorList>
    </citation>
    <scope>NUCLEOTIDE SEQUENCE [LARGE SCALE GENOMIC DNA]</scope>
    <source>
        <strain evidence="2">CBS 10300</strain>
    </source>
</reference>
<sequence length="345" mass="38226">MSHRRGPWSAAEDARLLHLINTHGPTNWVRISQLLGTRTAKQSRERYHQNLKPSLNHAPISVEEGLLIESLVAQLGKKWAEIARHLAGRSDNAVKNWWNGGANRRRRTGSSGPGEDGSASPPLPSRTRQNQQSQSVVLPPLSTASTASTGLYAAKLSSSSSSQVYLPPPIATPPLIPDGPDDKLTSTSTTVSEDDEYFRSSHYVPHETQSTYGVYPAPQHHHHHHHHHQQQPQMYTSRYTEPRQYQYTAAPYAPYSNLPPQPVELQYKASLSGLIESPVGPPQSHPRQLSSPLSQYRLAAASQANLPYSYGGEDSAVARVRAQAEAEAEEQRLRDQRMNINSLIM</sequence>
<evidence type="ECO:0000313" key="2">
    <source>
        <dbReference type="Proteomes" id="UP001489719"/>
    </source>
</evidence>
<name>A0ACC3TP26_9ASCO</name>
<protein>
    <submittedName>
        <fullName evidence="1">Uncharacterized protein</fullName>
    </submittedName>
</protein>
<organism evidence="1 2">
    <name type="scientific">Lipomyces orientalis</name>
    <dbReference type="NCBI Taxonomy" id="1233043"/>
    <lineage>
        <taxon>Eukaryota</taxon>
        <taxon>Fungi</taxon>
        <taxon>Dikarya</taxon>
        <taxon>Ascomycota</taxon>
        <taxon>Saccharomycotina</taxon>
        <taxon>Lipomycetes</taxon>
        <taxon>Lipomycetales</taxon>
        <taxon>Lipomycetaceae</taxon>
        <taxon>Lipomyces</taxon>
    </lineage>
</organism>
<proteinExistence type="predicted"/>
<keyword evidence="2" id="KW-1185">Reference proteome</keyword>
<evidence type="ECO:0000313" key="1">
    <source>
        <dbReference type="EMBL" id="KAK9322955.1"/>
    </source>
</evidence>
<dbReference type="EMBL" id="MU970068">
    <property type="protein sequence ID" value="KAK9322955.1"/>
    <property type="molecule type" value="Genomic_DNA"/>
</dbReference>
<comment type="caution">
    <text evidence="1">The sequence shown here is derived from an EMBL/GenBank/DDBJ whole genome shotgun (WGS) entry which is preliminary data.</text>
</comment>
<accession>A0ACC3TP26</accession>